<dbReference type="Gene3D" id="1.20.1530.20">
    <property type="match status" value="2"/>
</dbReference>
<evidence type="ECO:0000256" key="2">
    <source>
        <dbReference type="ARBA" id="ARBA00010145"/>
    </source>
</evidence>
<dbReference type="STRING" id="1263015.BN580_01874"/>
<feature type="transmembrane region" description="Helical" evidence="8">
    <location>
        <begin position="285"/>
        <end position="308"/>
    </location>
</feature>
<dbReference type="EMBL" id="JALEMU010000073">
    <property type="protein sequence ID" value="MCI5755606.1"/>
    <property type="molecule type" value="Genomic_DNA"/>
</dbReference>
<evidence type="ECO:0000313" key="10">
    <source>
        <dbReference type="EMBL" id="MCI5755606.1"/>
    </source>
</evidence>
<evidence type="ECO:0000313" key="11">
    <source>
        <dbReference type="Proteomes" id="UP000017938"/>
    </source>
</evidence>
<keyword evidence="4" id="KW-1003">Cell membrane</keyword>
<evidence type="ECO:0000256" key="4">
    <source>
        <dbReference type="ARBA" id="ARBA00022475"/>
    </source>
</evidence>
<dbReference type="PANTHER" id="PTHR36838:SF1">
    <property type="entry name" value="SLR1864 PROTEIN"/>
    <property type="match status" value="1"/>
</dbReference>
<evidence type="ECO:0000256" key="3">
    <source>
        <dbReference type="ARBA" id="ARBA00022448"/>
    </source>
</evidence>
<comment type="caution">
    <text evidence="9">The sequence shown here is derived from an EMBL/GenBank/DDBJ whole genome shotgun (WGS) entry which is preliminary data.</text>
</comment>
<proteinExistence type="inferred from homology"/>
<keyword evidence="7 8" id="KW-0472">Membrane</keyword>
<dbReference type="PANTHER" id="PTHR36838">
    <property type="entry name" value="AUXIN EFFLUX CARRIER FAMILY PROTEIN"/>
    <property type="match status" value="1"/>
</dbReference>
<dbReference type="GO" id="GO:0005886">
    <property type="term" value="C:plasma membrane"/>
    <property type="evidence" value="ECO:0007669"/>
    <property type="project" value="UniProtKB-SubCell"/>
</dbReference>
<feature type="transmembrane region" description="Helical" evidence="8">
    <location>
        <begin position="227"/>
        <end position="250"/>
    </location>
</feature>
<reference evidence="9" key="1">
    <citation type="submission" date="2012-11" db="EMBL/GenBank/DDBJ databases">
        <title>Dependencies among metagenomic species, viruses, plasmids and units of genetic variation.</title>
        <authorList>
            <person name="Nielsen H.B."/>
            <person name="Almeida M."/>
            <person name="Juncker A.S."/>
            <person name="Rasmussen S."/>
            <person name="Li J."/>
            <person name="Sunagawa S."/>
            <person name="Plichta D."/>
            <person name="Gautier L."/>
            <person name="Le Chatelier E."/>
            <person name="Peletier E."/>
            <person name="Bonde I."/>
            <person name="Nielsen T."/>
            <person name="Manichanh C."/>
            <person name="Arumugam M."/>
            <person name="Batto J."/>
            <person name="Santos M.B.Q.D."/>
            <person name="Blom N."/>
            <person name="Borruel N."/>
            <person name="Burgdorf K.S."/>
            <person name="Boumezbeur F."/>
            <person name="Casellas F."/>
            <person name="Dore J."/>
            <person name="Guarner F."/>
            <person name="Hansen T."/>
            <person name="Hildebrand F."/>
            <person name="Kaas R.S."/>
            <person name="Kennedy S."/>
            <person name="Kristiansen K."/>
            <person name="Kultima J.R."/>
            <person name="Leonard P."/>
            <person name="Levenez F."/>
            <person name="Lund O."/>
            <person name="Moumen B."/>
            <person name="Le Paslier D."/>
            <person name="Pons N."/>
            <person name="Pedersen O."/>
            <person name="Prifti E."/>
            <person name="Qin J."/>
            <person name="Raes J."/>
            <person name="Tap J."/>
            <person name="Tims S."/>
            <person name="Ussery D.W."/>
            <person name="Yamada T."/>
            <person name="MetaHit consortium"/>
            <person name="Renault P."/>
            <person name="Sicheritz-Ponten T."/>
            <person name="Bork P."/>
            <person name="Wang J."/>
            <person name="Brunak S."/>
            <person name="Ehrlich S.D."/>
        </authorList>
    </citation>
    <scope>NUCLEOTIDE SEQUENCE [LARGE SCALE GENOMIC DNA]</scope>
</reference>
<feature type="transmembrane region" description="Helical" evidence="8">
    <location>
        <begin position="71"/>
        <end position="90"/>
    </location>
</feature>
<dbReference type="AlphaFoldDB" id="R6TTX8"/>
<evidence type="ECO:0000256" key="5">
    <source>
        <dbReference type="ARBA" id="ARBA00022692"/>
    </source>
</evidence>
<comment type="subcellular location">
    <subcellularLocation>
        <location evidence="1">Cell membrane</location>
        <topology evidence="1">Multi-pass membrane protein</topology>
    </subcellularLocation>
</comment>
<feature type="transmembrane region" description="Helical" evidence="8">
    <location>
        <begin position="102"/>
        <end position="124"/>
    </location>
</feature>
<dbReference type="Proteomes" id="UP001139365">
    <property type="component" value="Unassembled WGS sequence"/>
</dbReference>
<keyword evidence="6 8" id="KW-1133">Transmembrane helix</keyword>
<dbReference type="Pfam" id="PF03547">
    <property type="entry name" value="Mem_trans"/>
    <property type="match status" value="2"/>
</dbReference>
<evidence type="ECO:0000313" key="9">
    <source>
        <dbReference type="EMBL" id="CDC75610.1"/>
    </source>
</evidence>
<evidence type="ECO:0000256" key="7">
    <source>
        <dbReference type="ARBA" id="ARBA00023136"/>
    </source>
</evidence>
<evidence type="ECO:0000256" key="1">
    <source>
        <dbReference type="ARBA" id="ARBA00004651"/>
    </source>
</evidence>
<feature type="transmembrane region" description="Helical" evidence="8">
    <location>
        <begin position="12"/>
        <end position="30"/>
    </location>
</feature>
<keyword evidence="5 8" id="KW-0812">Transmembrane</keyword>
<feature type="transmembrane region" description="Helical" evidence="8">
    <location>
        <begin position="42"/>
        <end position="59"/>
    </location>
</feature>
<reference evidence="10 12" key="2">
    <citation type="submission" date="2022-03" db="EMBL/GenBank/DDBJ databases">
        <title>Metagenome-assembled genomes from swine fecal metagenomes.</title>
        <authorList>
            <person name="Holman D.B."/>
            <person name="Kommadath A."/>
        </authorList>
    </citation>
    <scope>NUCLEOTIDE SEQUENCE [LARGE SCALE GENOMIC DNA]</scope>
    <source>
        <strain evidence="10">SUG147</strain>
    </source>
</reference>
<protein>
    <submittedName>
        <fullName evidence="10">AEC family transporter</fullName>
    </submittedName>
    <submittedName>
        <fullName evidence="9">Malate permease</fullName>
    </submittedName>
</protein>
<dbReference type="InterPro" id="IPR004776">
    <property type="entry name" value="Mem_transp_PIN-like"/>
</dbReference>
<keyword evidence="3" id="KW-0813">Transport</keyword>
<evidence type="ECO:0000256" key="8">
    <source>
        <dbReference type="SAM" id="Phobius"/>
    </source>
</evidence>
<dbReference type="EMBL" id="CBFW010000307">
    <property type="protein sequence ID" value="CDC75610.1"/>
    <property type="molecule type" value="Genomic_DNA"/>
</dbReference>
<dbReference type="GO" id="GO:0055085">
    <property type="term" value="P:transmembrane transport"/>
    <property type="evidence" value="ECO:0007669"/>
    <property type="project" value="InterPro"/>
</dbReference>
<evidence type="ECO:0000313" key="12">
    <source>
        <dbReference type="Proteomes" id="UP001139365"/>
    </source>
</evidence>
<accession>R6TTX8</accession>
<organism evidence="9 11">
    <name type="scientific">Candidatus Colimorpha enterica</name>
    <dbReference type="NCBI Taxonomy" id="3083063"/>
    <lineage>
        <taxon>Bacteria</taxon>
        <taxon>Pseudomonadati</taxon>
        <taxon>Bacteroidota</taxon>
        <taxon>Bacteroidia</taxon>
        <taxon>Bacteroidales</taxon>
        <taxon>Candidatus Colimorpha</taxon>
    </lineage>
</organism>
<comment type="similarity">
    <text evidence="2">Belongs to the auxin efflux carrier (TC 2.A.69) family.</text>
</comment>
<gene>
    <name evidence="9" type="ORF">BN580_01874</name>
    <name evidence="10" type="ORF">MR241_04860</name>
</gene>
<feature type="transmembrane region" description="Helical" evidence="8">
    <location>
        <begin position="166"/>
        <end position="185"/>
    </location>
</feature>
<feature type="transmembrane region" description="Helical" evidence="8">
    <location>
        <begin position="130"/>
        <end position="154"/>
    </location>
</feature>
<sequence>MKLDITTLFDSALIMFIPVLAGIAAARLGYFKDGFSKKLSAFVLNIAQPFMLVTSMLGLEYSEENLRSGLVVLLAAVIVHAAAALAALLSTCRIRDQKVRRVSEFCMIFSNCGFFGFPLLKAVYGDIGVFWGGFYVTVFNIVMWTYGVFILSRANREMKIKITKIFINNGSVPCILGFILYILRFRFYQPVYHSMDLIGSTCTPLSMIIIGGMIAEIPVKRLISEPHVYYTSFIHLVVLPVVSGLVLKLFGFPREIAIFGALMMSLPSAAASAMFAESYDIRPDLAAQTVGISTLLSVGTVPLIMQLVNVLV</sequence>
<dbReference type="InterPro" id="IPR038770">
    <property type="entry name" value="Na+/solute_symporter_sf"/>
</dbReference>
<feature type="transmembrane region" description="Helical" evidence="8">
    <location>
        <begin position="256"/>
        <end position="276"/>
    </location>
</feature>
<name>R6TTX8_9BACT</name>
<dbReference type="Proteomes" id="UP000017938">
    <property type="component" value="Unassembled WGS sequence"/>
</dbReference>
<evidence type="ECO:0000256" key="6">
    <source>
        <dbReference type="ARBA" id="ARBA00022989"/>
    </source>
</evidence>